<comment type="caution">
    <text evidence="3">The sequence shown here is derived from an EMBL/GenBank/DDBJ whole genome shotgun (WGS) entry which is preliminary data.</text>
</comment>
<dbReference type="Proteomes" id="UP000776650">
    <property type="component" value="Unassembled WGS sequence"/>
</dbReference>
<keyword evidence="2" id="KW-0812">Transmembrane</keyword>
<evidence type="ECO:0000256" key="1">
    <source>
        <dbReference type="ARBA" id="ARBA00022729"/>
    </source>
</evidence>
<gene>
    <name evidence="3" type="ORF">K8V11_05000</name>
</gene>
<feature type="transmembrane region" description="Helical" evidence="2">
    <location>
        <begin position="57"/>
        <end position="78"/>
    </location>
</feature>
<accession>A0A921F294</accession>
<reference evidence="3" key="1">
    <citation type="journal article" date="2021" name="PeerJ">
        <title>Extensive microbial diversity within the chicken gut microbiome revealed by metagenomics and culture.</title>
        <authorList>
            <person name="Gilroy R."/>
            <person name="Ravi A."/>
            <person name="Getino M."/>
            <person name="Pursley I."/>
            <person name="Horton D.L."/>
            <person name="Alikhan N.F."/>
            <person name="Baker D."/>
            <person name="Gharbi K."/>
            <person name="Hall N."/>
            <person name="Watson M."/>
            <person name="Adriaenssens E.M."/>
            <person name="Foster-Nyarko E."/>
            <person name="Jarju S."/>
            <person name="Secka A."/>
            <person name="Antonio M."/>
            <person name="Oren A."/>
            <person name="Chaudhuri R.R."/>
            <person name="La Ragione R."/>
            <person name="Hildebrand F."/>
            <person name="Pallen M.J."/>
        </authorList>
    </citation>
    <scope>NUCLEOTIDE SEQUENCE</scope>
    <source>
        <strain evidence="3">ChiGjej1B1-18357</strain>
    </source>
</reference>
<keyword evidence="2" id="KW-1133">Transmembrane helix</keyword>
<dbReference type="EMBL" id="DYXM01000094">
    <property type="protein sequence ID" value="HJE90346.1"/>
    <property type="molecule type" value="Genomic_DNA"/>
</dbReference>
<proteinExistence type="predicted"/>
<dbReference type="Gene3D" id="2.60.40.1240">
    <property type="match status" value="1"/>
</dbReference>
<sequence>MKERNVLGIIALVCAITGFVFSCIPGALIVGWVLLPIAFVLGLVGLFLSGKTKGTSVAAVIISIVGTVVAAAVFAVVVSDAFDDAFNGSGDVSVSGQGNENVMNALDTGAGDASGENVLGSRENPAAIGQVLSNDDWDVTVNSFNPNASAEIAAENPFNEPPEPGFQYAIANITFTYKGEGSEYVTSYPVAFVAEDGNVTRDFDRSVVTPDMLMGEVYAGGSATGNVALHVQEGQPGVLRIELGYLGDEVFVAVP</sequence>
<protein>
    <submittedName>
        <fullName evidence="3">DUF4352 domain-containing protein</fullName>
    </submittedName>
</protein>
<organism evidence="3 4">
    <name type="scientific">Dietzia timorensis</name>
    <dbReference type="NCBI Taxonomy" id="499555"/>
    <lineage>
        <taxon>Bacteria</taxon>
        <taxon>Bacillati</taxon>
        <taxon>Actinomycetota</taxon>
        <taxon>Actinomycetes</taxon>
        <taxon>Mycobacteriales</taxon>
        <taxon>Dietziaceae</taxon>
        <taxon>Dietzia</taxon>
    </lineage>
</organism>
<evidence type="ECO:0000313" key="4">
    <source>
        <dbReference type="Proteomes" id="UP000776650"/>
    </source>
</evidence>
<keyword evidence="1" id="KW-0732">Signal</keyword>
<keyword evidence="2" id="KW-0472">Membrane</keyword>
<evidence type="ECO:0000256" key="2">
    <source>
        <dbReference type="SAM" id="Phobius"/>
    </source>
</evidence>
<reference evidence="3" key="2">
    <citation type="submission" date="2021-09" db="EMBL/GenBank/DDBJ databases">
        <authorList>
            <person name="Gilroy R."/>
        </authorList>
    </citation>
    <scope>NUCLEOTIDE SEQUENCE</scope>
    <source>
        <strain evidence="3">ChiGjej1B1-18357</strain>
    </source>
</reference>
<dbReference type="InterPro" id="IPR029050">
    <property type="entry name" value="Immunoprotect_excell_Ig-like"/>
</dbReference>
<dbReference type="PROSITE" id="PS51257">
    <property type="entry name" value="PROKAR_LIPOPROTEIN"/>
    <property type="match status" value="1"/>
</dbReference>
<feature type="transmembrane region" description="Helical" evidence="2">
    <location>
        <begin position="32"/>
        <end position="50"/>
    </location>
</feature>
<evidence type="ECO:0000313" key="3">
    <source>
        <dbReference type="EMBL" id="HJE90346.1"/>
    </source>
</evidence>
<name>A0A921F294_9ACTN</name>
<dbReference type="RefSeq" id="WP_303911337.1">
    <property type="nucleotide sequence ID" value="NZ_DYXM01000094.1"/>
</dbReference>
<dbReference type="AlphaFoldDB" id="A0A921F294"/>